<keyword evidence="1" id="KW-0456">Lyase</keyword>
<gene>
    <name evidence="1" type="ORF">DSM104635_03617</name>
</gene>
<dbReference type="SUPFAM" id="SSF81853">
    <property type="entry name" value="Family 10 polysaccharide lyase"/>
    <property type="match status" value="1"/>
</dbReference>
<name>A0A6I6MTH7_9CAUL</name>
<dbReference type="Proteomes" id="UP000431269">
    <property type="component" value="Chromosome"/>
</dbReference>
<dbReference type="Gene3D" id="1.50.10.20">
    <property type="match status" value="1"/>
</dbReference>
<evidence type="ECO:0000313" key="2">
    <source>
        <dbReference type="Proteomes" id="UP000431269"/>
    </source>
</evidence>
<keyword evidence="2" id="KW-1185">Reference proteome</keyword>
<dbReference type="InterPro" id="IPR012669">
    <property type="entry name" value="Pectate_lyase"/>
</dbReference>
<dbReference type="PROSITE" id="PS51257">
    <property type="entry name" value="PROKAR_LIPOPROTEIN"/>
    <property type="match status" value="1"/>
</dbReference>
<organism evidence="1 2">
    <name type="scientific">Terricaulis silvestris</name>
    <dbReference type="NCBI Taxonomy" id="2686094"/>
    <lineage>
        <taxon>Bacteria</taxon>
        <taxon>Pseudomonadati</taxon>
        <taxon>Pseudomonadota</taxon>
        <taxon>Alphaproteobacteria</taxon>
        <taxon>Caulobacterales</taxon>
        <taxon>Caulobacteraceae</taxon>
        <taxon>Terricaulis</taxon>
    </lineage>
</organism>
<reference evidence="2" key="1">
    <citation type="submission" date="2019-12" db="EMBL/GenBank/DDBJ databases">
        <title>Complete genome of Terracaulis silvestris 0127_4.</title>
        <authorList>
            <person name="Vieira S."/>
            <person name="Riedel T."/>
            <person name="Sproer C."/>
            <person name="Pascual J."/>
            <person name="Boedeker C."/>
            <person name="Overmann J."/>
        </authorList>
    </citation>
    <scope>NUCLEOTIDE SEQUENCE [LARGE SCALE GENOMIC DNA]</scope>
    <source>
        <strain evidence="2">0127_4</strain>
    </source>
</reference>
<dbReference type="KEGG" id="tsv:DSM104635_03617"/>
<protein>
    <submittedName>
        <fullName evidence="1">Pectate lyase</fullName>
    </submittedName>
</protein>
<dbReference type="AlphaFoldDB" id="A0A6I6MTH7"/>
<dbReference type="GO" id="GO:0016829">
    <property type="term" value="F:lyase activity"/>
    <property type="evidence" value="ECO:0007669"/>
    <property type="project" value="UniProtKB-KW"/>
</dbReference>
<proteinExistence type="predicted"/>
<dbReference type="Pfam" id="PF09492">
    <property type="entry name" value="Pec_lyase"/>
    <property type="match status" value="1"/>
</dbReference>
<dbReference type="EMBL" id="CP047045">
    <property type="protein sequence ID" value="QGZ96756.1"/>
    <property type="molecule type" value="Genomic_DNA"/>
</dbReference>
<evidence type="ECO:0000313" key="1">
    <source>
        <dbReference type="EMBL" id="QGZ96756.1"/>
    </source>
</evidence>
<accession>A0A6I6MTH7</accession>
<sequence>MIEVRNASRRALLAGASGAVLTSGCASFFSASDDTGNSELRRETLSTMKRAARFMRERVAYRGGYLWSYAPDFSRRWGEMEAFPTMIWIQPPGTATVGHLYLDCFHATRDEFYYQAAMDVAEGLIAAQHPAGGWNYLHDFAGEESTRRWYDTIGKNGWRLEEFHHYYGNATFDDAGTSEASQFLLRLYAERRASRLRGPVEKALSFVLDSQFANGGWPQRFPLTSEAGLHGRADYTRQITFNDDVAGENIKFLLMIYQTLGDERALAAIRRAMDIFVATQQPAPQAGWGLQHDAQTLRPIGARTYEPEALTTHTTANNISQLMNFYEWTGEERFLARVPEAIAWLESVRLPDAAVQMQGRHYPTFIELETNRARIVHRRGSNVLNGEYYWNYDVAKPITHYSQWRNLDVEALRARYERLRSMSADRLAATTLLRARADFRLPPYFTTQNIEVSDLNSNAGSGAVQRPTAERVQELTASLNAEGYWPTPLVSTSNPYAGDGSQTPAAGDFSQTLVGDATDTSPHTTNDPVTGISTGAFIQNMSALLLSLDSGE</sequence>